<feature type="domain" description="Tox-REase-5" evidence="2">
    <location>
        <begin position="137"/>
        <end position="229"/>
    </location>
</feature>
<protein>
    <recommendedName>
        <fullName evidence="2">Tox-REase-5 domain-containing protein</fullName>
    </recommendedName>
</protein>
<dbReference type="EMBL" id="CP034709">
    <property type="protein sequence ID" value="AZT37928.1"/>
    <property type="molecule type" value="Genomic_DNA"/>
</dbReference>
<evidence type="ECO:0000256" key="1">
    <source>
        <dbReference type="SAM" id="MobiDB-lite"/>
    </source>
</evidence>
<dbReference type="EMBL" id="CP034698">
    <property type="protein sequence ID" value="AZT42540.1"/>
    <property type="molecule type" value="Genomic_DNA"/>
</dbReference>
<evidence type="ECO:0000313" key="3">
    <source>
        <dbReference type="EMBL" id="AZT37928.1"/>
    </source>
</evidence>
<reference evidence="4" key="1">
    <citation type="submission" date="2018-12" db="EMBL/GenBank/DDBJ databases">
        <title>Complete genome sequences of twenty non-typhoidal Salmonella isolates from Rwanda.</title>
        <authorList>
            <person name="Byukusenge M."/>
            <person name="Li L."/>
            <person name="Subhashinie K."/>
            <person name="Nzayirambaho M."/>
            <person name="Kuchipudi S.V."/>
            <person name="Jayarao B.M."/>
        </authorList>
    </citation>
    <scope>NUCLEOTIDE SEQUENCE</scope>
    <source>
        <strain evidence="3">RSE21</strain>
        <strain evidence="4">RSE40</strain>
    </source>
</reference>
<accession>A0A3T0CD83</accession>
<dbReference type="AlphaFoldDB" id="A0A3T0CD83"/>
<sequence>MVIIIQRRGSSVSVYEAGRSTDSSIYTGMGDNDGWEDDDMSWPDTGSPQNSDESGYDYQGKPYDPALNEPMEVSAETHGDFWEDDIDYTETVTYDSTNTKQKTGEQAKTDAKTCKICPPTGKVLPMSRRCSRWSIITISYQTRICNTYYNPKTKKIKEFMYCGVSFDGWNDRLCQFWEAKARYDQFFRIDGRKKGWWRGDKSAISQAARHQAIATVNQPLKVVWFFMQPISAKYFKIIFKSFKDITVQWKP</sequence>
<dbReference type="InterPro" id="IPR028904">
    <property type="entry name" value="Tox-REase-5_dom"/>
</dbReference>
<evidence type="ECO:0000259" key="2">
    <source>
        <dbReference type="Pfam" id="PF15648"/>
    </source>
</evidence>
<evidence type="ECO:0000313" key="4">
    <source>
        <dbReference type="EMBL" id="AZT42540.1"/>
    </source>
</evidence>
<proteinExistence type="predicted"/>
<gene>
    <name evidence="4" type="ORF">EL007_14995</name>
    <name evidence="3" type="ORF">ELZ88_14995</name>
</gene>
<organism evidence="4">
    <name type="scientific">Salmonella enterica subsp. enterica serovar Karamoja</name>
    <dbReference type="NCBI Taxonomy" id="2500153"/>
    <lineage>
        <taxon>Bacteria</taxon>
        <taxon>Pseudomonadati</taxon>
        <taxon>Pseudomonadota</taxon>
        <taxon>Gammaproteobacteria</taxon>
        <taxon>Enterobacterales</taxon>
        <taxon>Enterobacteriaceae</taxon>
        <taxon>Salmonella</taxon>
    </lineage>
</organism>
<dbReference type="Pfam" id="PF15648">
    <property type="entry name" value="Tox-REase-5"/>
    <property type="match status" value="1"/>
</dbReference>
<feature type="compositionally biased region" description="Polar residues" evidence="1">
    <location>
        <begin position="44"/>
        <end position="53"/>
    </location>
</feature>
<name>A0A3T0CD83_SALET</name>
<feature type="region of interest" description="Disordered" evidence="1">
    <location>
        <begin position="22"/>
        <end position="59"/>
    </location>
</feature>
<dbReference type="RefSeq" id="WP_405050101.1">
    <property type="nucleotide sequence ID" value="NZ_CP034698.1"/>
</dbReference>